<evidence type="ECO:0000259" key="2">
    <source>
        <dbReference type="PROSITE" id="PS50026"/>
    </source>
</evidence>
<dbReference type="InterPro" id="IPR000742">
    <property type="entry name" value="EGF"/>
</dbReference>
<accession>A0A3P7LJQ7</accession>
<evidence type="ECO:0000313" key="4">
    <source>
        <dbReference type="Proteomes" id="UP000281553"/>
    </source>
</evidence>
<proteinExistence type="predicted"/>
<protein>
    <recommendedName>
        <fullName evidence="2">EGF-like domain-containing protein</fullName>
    </recommendedName>
</protein>
<dbReference type="AlphaFoldDB" id="A0A3P7LJQ7"/>
<dbReference type="PROSITE" id="PS50026">
    <property type="entry name" value="EGF_3"/>
    <property type="match status" value="1"/>
</dbReference>
<keyword evidence="4" id="KW-1185">Reference proteome</keyword>
<dbReference type="PROSITE" id="PS00022">
    <property type="entry name" value="EGF_1"/>
    <property type="match status" value="1"/>
</dbReference>
<keyword evidence="1" id="KW-1015">Disulfide bond</keyword>
<organism evidence="3 4">
    <name type="scientific">Dibothriocephalus latus</name>
    <name type="common">Fish tapeworm</name>
    <name type="synonym">Diphyllobothrium latum</name>
    <dbReference type="NCBI Taxonomy" id="60516"/>
    <lineage>
        <taxon>Eukaryota</taxon>
        <taxon>Metazoa</taxon>
        <taxon>Spiralia</taxon>
        <taxon>Lophotrochozoa</taxon>
        <taxon>Platyhelminthes</taxon>
        <taxon>Cestoda</taxon>
        <taxon>Eucestoda</taxon>
        <taxon>Diphyllobothriidea</taxon>
        <taxon>Diphyllobothriidae</taxon>
        <taxon>Dibothriocephalus</taxon>
    </lineage>
</organism>
<feature type="disulfide bond" evidence="1">
    <location>
        <begin position="215"/>
        <end position="224"/>
    </location>
</feature>
<comment type="caution">
    <text evidence="1">Lacks conserved residue(s) required for the propagation of feature annotation.</text>
</comment>
<dbReference type="Gene3D" id="2.10.25.10">
    <property type="entry name" value="Laminin"/>
    <property type="match status" value="1"/>
</dbReference>
<keyword evidence="1" id="KW-0245">EGF-like domain</keyword>
<evidence type="ECO:0000256" key="1">
    <source>
        <dbReference type="PROSITE-ProRule" id="PRU00076"/>
    </source>
</evidence>
<feature type="domain" description="EGF-like" evidence="2">
    <location>
        <begin position="186"/>
        <end position="225"/>
    </location>
</feature>
<name>A0A3P7LJQ7_DIBLA</name>
<sequence length="256" mass="28165">MLESACVFHIADLSPNEFFMQRYDDIIKRELSRALLRTSASNEAQLESNVYLLSVQATLNSESAGSVRPKRSSAVSSPPRGVDVLLSIYDPLERQFIESGHLVQRIHAMQSNLSGVLRHSVHAYNSLCAQKKCESGNCVTRIMLDIEDAEANVFEVHGVSRVSPPFRLVSTCRCPLNFGGPACGQPRTVCGTVTCKSPRICVPPWTPGTSHACVCPPPWKGENCELLSRPVADPKACFSDTCYQQRGKSTFDLTFN</sequence>
<dbReference type="Proteomes" id="UP000281553">
    <property type="component" value="Unassembled WGS sequence"/>
</dbReference>
<reference evidence="3 4" key="1">
    <citation type="submission" date="2018-11" db="EMBL/GenBank/DDBJ databases">
        <authorList>
            <consortium name="Pathogen Informatics"/>
        </authorList>
    </citation>
    <scope>NUCLEOTIDE SEQUENCE [LARGE SCALE GENOMIC DNA]</scope>
</reference>
<dbReference type="EMBL" id="UYRU01050505">
    <property type="protein sequence ID" value="VDN11023.1"/>
    <property type="molecule type" value="Genomic_DNA"/>
</dbReference>
<gene>
    <name evidence="3" type="ORF">DILT_LOCUS6854</name>
</gene>
<dbReference type="PROSITE" id="PS01186">
    <property type="entry name" value="EGF_2"/>
    <property type="match status" value="1"/>
</dbReference>
<evidence type="ECO:0000313" key="3">
    <source>
        <dbReference type="EMBL" id="VDN11023.1"/>
    </source>
</evidence>
<dbReference type="OrthoDB" id="6252479at2759"/>